<dbReference type="RefSeq" id="WP_200379651.1">
    <property type="nucleotide sequence ID" value="NZ_NRRU01000086.1"/>
</dbReference>
<organism evidence="1 2">
    <name type="scientific">Rubrivivax gelatinosus</name>
    <name type="common">Rhodocyclus gelatinosus</name>
    <name type="synonym">Rhodopseudomonas gelatinosa</name>
    <dbReference type="NCBI Taxonomy" id="28068"/>
    <lineage>
        <taxon>Bacteria</taxon>
        <taxon>Pseudomonadati</taxon>
        <taxon>Pseudomonadota</taxon>
        <taxon>Betaproteobacteria</taxon>
        <taxon>Burkholderiales</taxon>
        <taxon>Sphaerotilaceae</taxon>
        <taxon>Rubrivivax</taxon>
    </lineage>
</organism>
<accession>A0ABS1DXW1</accession>
<sequence length="151" mass="15822">MTGHWPCTAAAAAATLWLAACGGSEPGTDERAGPLQTQYETLLTQAEAARDDVRSLALPGPCTNDAQCSTLTLASPLPPCYDDERHDYSTASPQAAAAEAAARRHYALARQARVIAPLRPAKAGCFTQVELAPLICENSRCQRGLRVGAGS</sequence>
<reference evidence="1" key="2">
    <citation type="journal article" date="2020" name="Microorganisms">
        <title>Osmotic Adaptation and Compatible Solute Biosynthesis of Phototrophic Bacteria as Revealed from Genome Analyses.</title>
        <authorList>
            <person name="Imhoff J.F."/>
            <person name="Rahn T."/>
            <person name="Kunzel S."/>
            <person name="Keller A."/>
            <person name="Neulinger S.C."/>
        </authorList>
    </citation>
    <scope>NUCLEOTIDE SEQUENCE</scope>
    <source>
        <strain evidence="1">IM 151</strain>
    </source>
</reference>
<gene>
    <name evidence="1" type="ORF">CKO43_19305</name>
</gene>
<comment type="caution">
    <text evidence="1">The sequence shown here is derived from an EMBL/GenBank/DDBJ whole genome shotgun (WGS) entry which is preliminary data.</text>
</comment>
<name>A0ABS1DXW1_RUBGE</name>
<evidence type="ECO:0000313" key="1">
    <source>
        <dbReference type="EMBL" id="MBK1714912.1"/>
    </source>
</evidence>
<proteinExistence type="predicted"/>
<dbReference type="EMBL" id="NRRU01000086">
    <property type="protein sequence ID" value="MBK1714912.1"/>
    <property type="molecule type" value="Genomic_DNA"/>
</dbReference>
<evidence type="ECO:0008006" key="3">
    <source>
        <dbReference type="Google" id="ProtNLM"/>
    </source>
</evidence>
<protein>
    <recommendedName>
        <fullName evidence="3">Lipoprotein</fullName>
    </recommendedName>
</protein>
<reference evidence="1" key="1">
    <citation type="submission" date="2017-08" db="EMBL/GenBank/DDBJ databases">
        <authorList>
            <person name="Imhoff J.F."/>
            <person name="Rahn T."/>
            <person name="Kuenzel S."/>
            <person name="Neulinger S.C."/>
        </authorList>
    </citation>
    <scope>NUCLEOTIDE SEQUENCE</scope>
    <source>
        <strain evidence="1">IM 151</strain>
    </source>
</reference>
<dbReference type="Proteomes" id="UP001041814">
    <property type="component" value="Unassembled WGS sequence"/>
</dbReference>
<evidence type="ECO:0000313" key="2">
    <source>
        <dbReference type="Proteomes" id="UP001041814"/>
    </source>
</evidence>
<keyword evidence="2" id="KW-1185">Reference proteome</keyword>